<evidence type="ECO:0000313" key="1">
    <source>
        <dbReference type="EMBL" id="KFE98470.1"/>
    </source>
</evidence>
<name>A0A085Z207_9FLAO</name>
<comment type="caution">
    <text evidence="1">The sequence shown here is derived from an EMBL/GenBank/DDBJ whole genome shotgun (WGS) entry which is preliminary data.</text>
</comment>
<dbReference type="AlphaFoldDB" id="A0A085Z207"/>
<accession>A0A085Z207</accession>
<proteinExistence type="predicted"/>
<evidence type="ECO:0000313" key="2">
    <source>
        <dbReference type="Proteomes" id="UP000028713"/>
    </source>
</evidence>
<sequence>MKELILIVEIIFLETARESFNFPINNSIRLSFWIPNDVISTFSEIQVQNKNIDIGKTEIVKINLVERDFLVNRIKKGVEFRIGIFPKEVALGKVLEVQSN</sequence>
<dbReference type="RefSeq" id="WP_034677688.1">
    <property type="nucleotide sequence ID" value="NZ_FPAP01000002.1"/>
</dbReference>
<dbReference type="OrthoDB" id="1275206at2"/>
<dbReference type="Proteomes" id="UP000028713">
    <property type="component" value="Unassembled WGS sequence"/>
</dbReference>
<protein>
    <submittedName>
        <fullName evidence="1">Uncharacterized protein</fullName>
    </submittedName>
</protein>
<keyword evidence="2" id="KW-1185">Reference proteome</keyword>
<organism evidence="1 2">
    <name type="scientific">Chryseobacterium formosense</name>
    <dbReference type="NCBI Taxonomy" id="236814"/>
    <lineage>
        <taxon>Bacteria</taxon>
        <taxon>Pseudomonadati</taxon>
        <taxon>Bacteroidota</taxon>
        <taxon>Flavobacteriia</taxon>
        <taxon>Flavobacteriales</taxon>
        <taxon>Weeksellaceae</taxon>
        <taxon>Chryseobacterium group</taxon>
        <taxon>Chryseobacterium</taxon>
    </lineage>
</organism>
<reference evidence="1 2" key="1">
    <citation type="submission" date="2014-07" db="EMBL/GenBank/DDBJ databases">
        <title>Genome of Chryseobacterium formosense LMG 24722.</title>
        <authorList>
            <person name="Pipes S.E."/>
            <person name="Stropko S.J."/>
            <person name="Newman J.D."/>
        </authorList>
    </citation>
    <scope>NUCLEOTIDE SEQUENCE [LARGE SCALE GENOMIC DNA]</scope>
    <source>
        <strain evidence="1 2">LMG 24722</strain>
    </source>
</reference>
<dbReference type="EMBL" id="JPRP01000002">
    <property type="protein sequence ID" value="KFE98470.1"/>
    <property type="molecule type" value="Genomic_DNA"/>
</dbReference>
<gene>
    <name evidence="1" type="ORF">IX39_13620</name>
</gene>